<dbReference type="AlphaFoldDB" id="A0A7W4K9X5"/>
<dbReference type="GO" id="GO:0016887">
    <property type="term" value="F:ATP hydrolysis activity"/>
    <property type="evidence" value="ECO:0007669"/>
    <property type="project" value="InterPro"/>
</dbReference>
<dbReference type="SUPFAM" id="SSF52540">
    <property type="entry name" value="P-loop containing nucleoside triphosphate hydrolases"/>
    <property type="match status" value="1"/>
</dbReference>
<dbReference type="PROSITE" id="PS00211">
    <property type="entry name" value="ABC_TRANSPORTER_1"/>
    <property type="match status" value="1"/>
</dbReference>
<dbReference type="CDD" id="cd03257">
    <property type="entry name" value="ABC_NikE_OppD_transporters"/>
    <property type="match status" value="1"/>
</dbReference>
<dbReference type="RefSeq" id="WP_182961004.1">
    <property type="nucleotide sequence ID" value="NZ_JABEQM010000017.1"/>
</dbReference>
<dbReference type="InterPro" id="IPR027417">
    <property type="entry name" value="P-loop_NTPase"/>
</dbReference>
<dbReference type="InterPro" id="IPR050388">
    <property type="entry name" value="ABC_Ni/Peptide_Import"/>
</dbReference>
<keyword evidence="10" id="KW-1185">Reference proteome</keyword>
<organism evidence="9 10">
    <name type="scientific">Gluconacetobacter tumulisoli</name>
    <dbReference type="NCBI Taxonomy" id="1286189"/>
    <lineage>
        <taxon>Bacteria</taxon>
        <taxon>Pseudomonadati</taxon>
        <taxon>Pseudomonadota</taxon>
        <taxon>Alphaproteobacteria</taxon>
        <taxon>Acetobacterales</taxon>
        <taxon>Acetobacteraceae</taxon>
        <taxon>Gluconacetobacter</taxon>
    </lineage>
</organism>
<evidence type="ECO:0000256" key="3">
    <source>
        <dbReference type="ARBA" id="ARBA00022448"/>
    </source>
</evidence>
<keyword evidence="7" id="KW-0472">Membrane</keyword>
<accession>A0A7W4K9X5</accession>
<evidence type="ECO:0000256" key="4">
    <source>
        <dbReference type="ARBA" id="ARBA00022475"/>
    </source>
</evidence>
<dbReference type="GO" id="GO:0015833">
    <property type="term" value="P:peptide transport"/>
    <property type="evidence" value="ECO:0007669"/>
    <property type="project" value="InterPro"/>
</dbReference>
<evidence type="ECO:0000256" key="6">
    <source>
        <dbReference type="ARBA" id="ARBA00022840"/>
    </source>
</evidence>
<keyword evidence="5" id="KW-0547">Nucleotide-binding</keyword>
<dbReference type="GO" id="GO:0055085">
    <property type="term" value="P:transmembrane transport"/>
    <property type="evidence" value="ECO:0007669"/>
    <property type="project" value="UniProtKB-ARBA"/>
</dbReference>
<dbReference type="PANTHER" id="PTHR43297:SF2">
    <property type="entry name" value="DIPEPTIDE TRANSPORT ATP-BINDING PROTEIN DPPD"/>
    <property type="match status" value="1"/>
</dbReference>
<dbReference type="NCBIfam" id="TIGR01727">
    <property type="entry name" value="oligo_HPY"/>
    <property type="match status" value="1"/>
</dbReference>
<protein>
    <submittedName>
        <fullName evidence="9">ABC transporter ATP-binding protein</fullName>
    </submittedName>
</protein>
<dbReference type="Proteomes" id="UP000578030">
    <property type="component" value="Unassembled WGS sequence"/>
</dbReference>
<dbReference type="Gene3D" id="3.40.50.300">
    <property type="entry name" value="P-loop containing nucleotide triphosphate hydrolases"/>
    <property type="match status" value="1"/>
</dbReference>
<evidence type="ECO:0000313" key="9">
    <source>
        <dbReference type="EMBL" id="MBB2203046.1"/>
    </source>
</evidence>
<dbReference type="Pfam" id="PF08352">
    <property type="entry name" value="oligo_HPY"/>
    <property type="match status" value="1"/>
</dbReference>
<evidence type="ECO:0000256" key="7">
    <source>
        <dbReference type="ARBA" id="ARBA00023136"/>
    </source>
</evidence>
<dbReference type="InterPro" id="IPR003439">
    <property type="entry name" value="ABC_transporter-like_ATP-bd"/>
</dbReference>
<dbReference type="PROSITE" id="PS50893">
    <property type="entry name" value="ABC_TRANSPORTER_2"/>
    <property type="match status" value="1"/>
</dbReference>
<dbReference type="GO" id="GO:0005524">
    <property type="term" value="F:ATP binding"/>
    <property type="evidence" value="ECO:0007669"/>
    <property type="project" value="UniProtKB-KW"/>
</dbReference>
<dbReference type="InterPro" id="IPR017871">
    <property type="entry name" value="ABC_transporter-like_CS"/>
</dbReference>
<evidence type="ECO:0000256" key="2">
    <source>
        <dbReference type="ARBA" id="ARBA00005417"/>
    </source>
</evidence>
<dbReference type="FunFam" id="3.40.50.300:FF:000016">
    <property type="entry name" value="Oligopeptide ABC transporter ATP-binding component"/>
    <property type="match status" value="1"/>
</dbReference>
<reference evidence="9 10" key="1">
    <citation type="submission" date="2020-04" db="EMBL/GenBank/DDBJ databases">
        <title>Description of novel Gluconacetobacter.</title>
        <authorList>
            <person name="Sombolestani A."/>
        </authorList>
    </citation>
    <scope>NUCLEOTIDE SEQUENCE [LARGE SCALE GENOMIC DNA]</scope>
    <source>
        <strain evidence="9 10">LMG 27802</strain>
    </source>
</reference>
<evidence type="ECO:0000313" key="10">
    <source>
        <dbReference type="Proteomes" id="UP000578030"/>
    </source>
</evidence>
<proteinExistence type="inferred from homology"/>
<comment type="similarity">
    <text evidence="2">Belongs to the ABC transporter superfamily.</text>
</comment>
<evidence type="ECO:0000256" key="1">
    <source>
        <dbReference type="ARBA" id="ARBA00004417"/>
    </source>
</evidence>
<keyword evidence="4" id="KW-1003">Cell membrane</keyword>
<comment type="subcellular location">
    <subcellularLocation>
        <location evidence="1">Cell inner membrane</location>
        <topology evidence="1">Peripheral membrane protein</topology>
    </subcellularLocation>
</comment>
<dbReference type="SMART" id="SM00382">
    <property type="entry name" value="AAA"/>
    <property type="match status" value="1"/>
</dbReference>
<keyword evidence="3" id="KW-0813">Transport</keyword>
<evidence type="ECO:0000259" key="8">
    <source>
        <dbReference type="PROSITE" id="PS50893"/>
    </source>
</evidence>
<name>A0A7W4K9X5_9PROT</name>
<sequence>MELAHALSPAPPVLEVSHLTVATTDGGVTIVDDLSLHVRQGEMLALLGESGCGKSMTSLAIMRLAGAAEGLHVSGTIRLSGEDLGTMSERAMRRVRGRRLSMIFQNPMSALNPLRTVGAQIAETLRAHVPLSRAEARARSVALLDEVGITDPARRYDAYPHELSGGMCQRVMIAMAIACDPALLIADEPTTALDVTIQKQIMDLLHTLRTRRGMAILMITHDLGVVASYADRVAVMYAGRIIESGDVETMFARPDHPYTGGLLASMPDLDIDAERFYAIPGSVPDLRELPSGCTFAPRCAHATDSCRIHYPSPSERAGGGFVRCWHPLQANA</sequence>
<dbReference type="Pfam" id="PF00005">
    <property type="entry name" value="ABC_tran"/>
    <property type="match status" value="1"/>
</dbReference>
<feature type="domain" description="ABC transporter" evidence="8">
    <location>
        <begin position="14"/>
        <end position="263"/>
    </location>
</feature>
<dbReference type="InterPro" id="IPR003593">
    <property type="entry name" value="AAA+_ATPase"/>
</dbReference>
<gene>
    <name evidence="9" type="ORF">HLH28_15955</name>
</gene>
<dbReference type="InterPro" id="IPR013563">
    <property type="entry name" value="Oligopep_ABC_C"/>
</dbReference>
<keyword evidence="6 9" id="KW-0067">ATP-binding</keyword>
<comment type="caution">
    <text evidence="9">The sequence shown here is derived from an EMBL/GenBank/DDBJ whole genome shotgun (WGS) entry which is preliminary data.</text>
</comment>
<dbReference type="EMBL" id="JABEQM010000017">
    <property type="protein sequence ID" value="MBB2203046.1"/>
    <property type="molecule type" value="Genomic_DNA"/>
</dbReference>
<dbReference type="GO" id="GO:0005886">
    <property type="term" value="C:plasma membrane"/>
    <property type="evidence" value="ECO:0007669"/>
    <property type="project" value="UniProtKB-SubCell"/>
</dbReference>
<evidence type="ECO:0000256" key="5">
    <source>
        <dbReference type="ARBA" id="ARBA00022741"/>
    </source>
</evidence>
<dbReference type="PANTHER" id="PTHR43297">
    <property type="entry name" value="OLIGOPEPTIDE TRANSPORT ATP-BINDING PROTEIN APPD"/>
    <property type="match status" value="1"/>
</dbReference>